<gene>
    <name evidence="1" type="ORF">RPERSI_LOCUS16831</name>
</gene>
<dbReference type="Proteomes" id="UP000789920">
    <property type="component" value="Unassembled WGS sequence"/>
</dbReference>
<feature type="non-terminal residue" evidence="1">
    <location>
        <position position="1"/>
    </location>
</feature>
<proteinExistence type="predicted"/>
<keyword evidence="2" id="KW-1185">Reference proteome</keyword>
<evidence type="ECO:0000313" key="2">
    <source>
        <dbReference type="Proteomes" id="UP000789920"/>
    </source>
</evidence>
<sequence length="429" mass="47237">GLNSCLYYENKNFAKNVSLVPTSAITGEGIPDMLMLLVNLTQTRMSDKLMYLSELECTVLEVKVIEGLGTTIDVVLSNGVLNEGDKIVLCGLNGPIVTTIRALLTPQPLRELRVKSAYVHHKSVKAALGVKISAQDLEKAIAGSRLMVCGPDDDEDELKEEIMSDLTSLLNSVDKSGRGVCVQASTLGSLEALLEFLRVSKIPVSGINIGPVHKKDVMRAATMLEKVRELAVILCFDVKVEKEAQDLAKELGIKIFEADIIYHLFDQFTAYNKDILEQKRKDQAPQAVFPCVLKIVPGAIFNKRDPIILGVDVVEGVLRTGTPICVVKTDPETKTREIISLGKVASMEQNHKSVDIIKKGRSGGGVAIKLECPGYETPKMFGRHFTESDELYSRISRQSINVLKESFRNDVSNEEWALIVKLKKILSID</sequence>
<accession>A0ACA9R3H7</accession>
<reference evidence="1" key="1">
    <citation type="submission" date="2021-06" db="EMBL/GenBank/DDBJ databases">
        <authorList>
            <person name="Kallberg Y."/>
            <person name="Tangrot J."/>
            <person name="Rosling A."/>
        </authorList>
    </citation>
    <scope>NUCLEOTIDE SEQUENCE</scope>
    <source>
        <strain evidence="1">MA461A</strain>
    </source>
</reference>
<comment type="caution">
    <text evidence="1">The sequence shown here is derived from an EMBL/GenBank/DDBJ whole genome shotgun (WGS) entry which is preliminary data.</text>
</comment>
<protein>
    <submittedName>
        <fullName evidence="1">20792_t:CDS:1</fullName>
    </submittedName>
</protein>
<organism evidence="1 2">
    <name type="scientific">Racocetra persica</name>
    <dbReference type="NCBI Taxonomy" id="160502"/>
    <lineage>
        <taxon>Eukaryota</taxon>
        <taxon>Fungi</taxon>
        <taxon>Fungi incertae sedis</taxon>
        <taxon>Mucoromycota</taxon>
        <taxon>Glomeromycotina</taxon>
        <taxon>Glomeromycetes</taxon>
        <taxon>Diversisporales</taxon>
        <taxon>Gigasporaceae</taxon>
        <taxon>Racocetra</taxon>
    </lineage>
</organism>
<dbReference type="EMBL" id="CAJVQC010042177">
    <property type="protein sequence ID" value="CAG8774673.1"/>
    <property type="molecule type" value="Genomic_DNA"/>
</dbReference>
<name>A0ACA9R3H7_9GLOM</name>
<evidence type="ECO:0000313" key="1">
    <source>
        <dbReference type="EMBL" id="CAG8774673.1"/>
    </source>
</evidence>